<keyword evidence="5" id="KW-1133">Transmembrane helix</keyword>
<evidence type="ECO:0000256" key="5">
    <source>
        <dbReference type="SAM" id="Phobius"/>
    </source>
</evidence>
<keyword evidence="3" id="KW-0807">Transducer</keyword>
<evidence type="ECO:0000256" key="2">
    <source>
        <dbReference type="ARBA" id="ARBA00029447"/>
    </source>
</evidence>
<feature type="region of interest" description="Disordered" evidence="4">
    <location>
        <begin position="552"/>
        <end position="599"/>
    </location>
</feature>
<dbReference type="PROSITE" id="PS50111">
    <property type="entry name" value="CHEMOTAXIS_TRANSDUC_2"/>
    <property type="match status" value="1"/>
</dbReference>
<accession>A0ABW8ZDQ9</accession>
<gene>
    <name evidence="7" type="ORF">PQR63_23150</name>
</gene>
<sequence>MQNRLTQRMSIRQLFIWLVIVLAVLMGSIVSATRALKEANSNLDQAHESRYYSFALANEMRRNSEDLTKFGRAYVTTGDPNDEERYYIVLDILNGKRPRPKNYERFNLDLINAKQFSNTPVDPAIPLIELMRKAGFTGAELAKMQEAKSSSDALTKIEITAFNAVKGQFDDGAGNFTVTGAPNQAMAQELMFDQNYRSMVGRIMVPINDFLRMVDERTQKRVNLAQARYSELELVIFSLLSASMLLLLVCLFFTYRVIRSQLGGEPKDAMMVLRKIAEGDLTVKVPVSPRDTGSVLHSTQQMVAKWTAVIGDVSGTASSLASASEQISASSQALSKNASQQASNVEETSASVEEITATIAQNAENARVTDNIASKSANSAAEGGEVVRETVQAMKQIAGKIGIIDDIAYQTNLLALNAAIEAARAGEHGKGFAVVAAEVRKLAERSQTAAQEIIAVAENSVMLAEKAGGLLDQMVPSIRRTADLVQEISAASREQSAGLEQINNAVHQMAQTTQMTASASEELSSTSEEMSAQAMQLQELILFFQVGEEKRVPQKKADGKPGKMVNEPPAISTKFVKPSRISMLDGGDDPVDESSFKRF</sequence>
<dbReference type="EMBL" id="JAQQFR010000023">
    <property type="protein sequence ID" value="MFL9881314.1"/>
    <property type="molecule type" value="Genomic_DNA"/>
</dbReference>
<reference evidence="7 8" key="1">
    <citation type="journal article" date="2024" name="Chem. Sci.">
        <title>Discovery of megapolipeptins by genome mining of a Burkholderiales bacteria collection.</title>
        <authorList>
            <person name="Paulo B.S."/>
            <person name="Recchia M.J.J."/>
            <person name="Lee S."/>
            <person name="Fergusson C.H."/>
            <person name="Romanowski S.B."/>
            <person name="Hernandez A."/>
            <person name="Krull N."/>
            <person name="Liu D.Y."/>
            <person name="Cavanagh H."/>
            <person name="Bos A."/>
            <person name="Gray C.A."/>
            <person name="Murphy B.T."/>
            <person name="Linington R.G."/>
            <person name="Eustaquio A.S."/>
        </authorList>
    </citation>
    <scope>NUCLEOTIDE SEQUENCE [LARGE SCALE GENOMIC DNA]</scope>
    <source>
        <strain evidence="7 8">RL21-008-BIB-B</strain>
    </source>
</reference>
<evidence type="ECO:0000256" key="3">
    <source>
        <dbReference type="PROSITE-ProRule" id="PRU00284"/>
    </source>
</evidence>
<dbReference type="SUPFAM" id="SSF58104">
    <property type="entry name" value="Methyl-accepting chemotaxis protein (MCP) signaling domain"/>
    <property type="match status" value="1"/>
</dbReference>
<protein>
    <submittedName>
        <fullName evidence="7">Methyl-accepting chemotaxis protein</fullName>
    </submittedName>
</protein>
<dbReference type="CDD" id="cd11386">
    <property type="entry name" value="MCP_signal"/>
    <property type="match status" value="1"/>
</dbReference>
<dbReference type="Gene3D" id="1.10.287.950">
    <property type="entry name" value="Methyl-accepting chemotaxis protein"/>
    <property type="match status" value="1"/>
</dbReference>
<dbReference type="PRINTS" id="PR00260">
    <property type="entry name" value="CHEMTRNSDUCR"/>
</dbReference>
<comment type="caution">
    <text evidence="7">The sequence shown here is derived from an EMBL/GenBank/DDBJ whole genome shotgun (WGS) entry which is preliminary data.</text>
</comment>
<evidence type="ECO:0000259" key="6">
    <source>
        <dbReference type="PROSITE" id="PS50111"/>
    </source>
</evidence>
<evidence type="ECO:0000313" key="8">
    <source>
        <dbReference type="Proteomes" id="UP001629214"/>
    </source>
</evidence>
<evidence type="ECO:0000256" key="4">
    <source>
        <dbReference type="SAM" id="MobiDB-lite"/>
    </source>
</evidence>
<dbReference type="PANTHER" id="PTHR43531:SF11">
    <property type="entry name" value="METHYL-ACCEPTING CHEMOTAXIS PROTEIN 3"/>
    <property type="match status" value="1"/>
</dbReference>
<dbReference type="InterPro" id="IPR051310">
    <property type="entry name" value="MCP_chemotaxis"/>
</dbReference>
<dbReference type="InterPro" id="IPR004089">
    <property type="entry name" value="MCPsignal_dom"/>
</dbReference>
<comment type="similarity">
    <text evidence="2">Belongs to the methyl-accepting chemotaxis (MCP) protein family.</text>
</comment>
<dbReference type="Proteomes" id="UP001629214">
    <property type="component" value="Unassembled WGS sequence"/>
</dbReference>
<evidence type="ECO:0000313" key="7">
    <source>
        <dbReference type="EMBL" id="MFL9881314.1"/>
    </source>
</evidence>
<evidence type="ECO:0000256" key="1">
    <source>
        <dbReference type="ARBA" id="ARBA00022500"/>
    </source>
</evidence>
<keyword evidence="1" id="KW-0145">Chemotaxis</keyword>
<keyword evidence="5" id="KW-0812">Transmembrane</keyword>
<keyword evidence="8" id="KW-1185">Reference proteome</keyword>
<name>A0ABW8ZDQ9_9BURK</name>
<dbReference type="SMART" id="SM00283">
    <property type="entry name" value="MA"/>
    <property type="match status" value="1"/>
</dbReference>
<feature type="transmembrane region" description="Helical" evidence="5">
    <location>
        <begin position="234"/>
        <end position="258"/>
    </location>
</feature>
<keyword evidence="5" id="KW-0472">Membrane</keyword>
<proteinExistence type="inferred from homology"/>
<organism evidence="7 8">
    <name type="scientific">Herbaspirillum rhizosphaerae</name>
    <dbReference type="NCBI Taxonomy" id="346179"/>
    <lineage>
        <taxon>Bacteria</taxon>
        <taxon>Pseudomonadati</taxon>
        <taxon>Pseudomonadota</taxon>
        <taxon>Betaproteobacteria</taxon>
        <taxon>Burkholderiales</taxon>
        <taxon>Oxalobacteraceae</taxon>
        <taxon>Herbaspirillum</taxon>
    </lineage>
</organism>
<feature type="domain" description="Methyl-accepting transducer" evidence="6">
    <location>
        <begin position="316"/>
        <end position="531"/>
    </location>
</feature>
<dbReference type="Pfam" id="PF00015">
    <property type="entry name" value="MCPsignal"/>
    <property type="match status" value="1"/>
</dbReference>
<dbReference type="InterPro" id="IPR004090">
    <property type="entry name" value="Chemotax_Me-accpt_rcpt"/>
</dbReference>
<feature type="compositionally biased region" description="Basic and acidic residues" evidence="4">
    <location>
        <begin position="552"/>
        <end position="561"/>
    </location>
</feature>
<dbReference type="PANTHER" id="PTHR43531">
    <property type="entry name" value="PROTEIN ICFG"/>
    <property type="match status" value="1"/>
</dbReference>
<dbReference type="RefSeq" id="WP_408170592.1">
    <property type="nucleotide sequence ID" value="NZ_JAQQFR010000023.1"/>
</dbReference>